<keyword evidence="3" id="KW-1003">Cell membrane</keyword>
<dbReference type="STRING" id="1121301.SAMN02745912_01265"/>
<keyword evidence="10" id="KW-1185">Reference proteome</keyword>
<dbReference type="PANTHER" id="PTHR30252">
    <property type="entry name" value="INNER MEMBRANE PEPTIDE TRANSPORTER"/>
    <property type="match status" value="1"/>
</dbReference>
<keyword evidence="4 7" id="KW-0812">Transmembrane</keyword>
<feature type="transmembrane region" description="Helical" evidence="7">
    <location>
        <begin position="279"/>
        <end position="304"/>
    </location>
</feature>
<dbReference type="AlphaFoldDB" id="A0A1M6MI19"/>
<dbReference type="Proteomes" id="UP000184465">
    <property type="component" value="Unassembled WGS sequence"/>
</dbReference>
<evidence type="ECO:0000259" key="8">
    <source>
        <dbReference type="Pfam" id="PF02554"/>
    </source>
</evidence>
<dbReference type="GO" id="GO:0009267">
    <property type="term" value="P:cellular response to starvation"/>
    <property type="evidence" value="ECO:0007669"/>
    <property type="project" value="InterPro"/>
</dbReference>
<keyword evidence="6 7" id="KW-0472">Membrane</keyword>
<feature type="transmembrane region" description="Helical" evidence="7">
    <location>
        <begin position="501"/>
        <end position="525"/>
    </location>
</feature>
<proteinExistence type="inferred from homology"/>
<feature type="transmembrane region" description="Helical" evidence="7">
    <location>
        <begin position="378"/>
        <end position="398"/>
    </location>
</feature>
<feature type="domain" description="CstA N-terminal" evidence="8">
    <location>
        <begin position="2"/>
        <end position="346"/>
    </location>
</feature>
<dbReference type="InterPro" id="IPR003706">
    <property type="entry name" value="CstA_N"/>
</dbReference>
<feature type="transmembrane region" description="Helical" evidence="7">
    <location>
        <begin position="70"/>
        <end position="95"/>
    </location>
</feature>
<feature type="transmembrane region" description="Helical" evidence="7">
    <location>
        <begin position="244"/>
        <end position="264"/>
    </location>
</feature>
<organism evidence="9 10">
    <name type="scientific">Paramaledivibacter caminithermalis (strain DSM 15212 / CIP 107654 / DViRD3)</name>
    <name type="common">Clostridium caminithermale</name>
    <dbReference type="NCBI Taxonomy" id="1121301"/>
    <lineage>
        <taxon>Bacteria</taxon>
        <taxon>Bacillati</taxon>
        <taxon>Bacillota</taxon>
        <taxon>Clostridia</taxon>
        <taxon>Peptostreptococcales</taxon>
        <taxon>Caminicellaceae</taxon>
        <taxon>Paramaledivibacter</taxon>
    </lineage>
</organism>
<reference evidence="9 10" key="1">
    <citation type="submission" date="2016-11" db="EMBL/GenBank/DDBJ databases">
        <authorList>
            <person name="Jaros S."/>
            <person name="Januszkiewicz K."/>
            <person name="Wedrychowicz H."/>
        </authorList>
    </citation>
    <scope>NUCLEOTIDE SEQUENCE [LARGE SCALE GENOMIC DNA]</scope>
    <source>
        <strain evidence="9 10">DSM 15212</strain>
    </source>
</reference>
<accession>A0A1M6MI19</accession>
<comment type="subcellular location">
    <subcellularLocation>
        <location evidence="1">Cell membrane</location>
        <topology evidence="1">Multi-pass membrane protein</topology>
    </subcellularLocation>
</comment>
<dbReference type="RefSeq" id="WP_073148059.1">
    <property type="nucleotide sequence ID" value="NZ_FRAG01000010.1"/>
</dbReference>
<dbReference type="OrthoDB" id="9761224at2"/>
<evidence type="ECO:0000256" key="1">
    <source>
        <dbReference type="ARBA" id="ARBA00004651"/>
    </source>
</evidence>
<dbReference type="Pfam" id="PF02554">
    <property type="entry name" value="CstA"/>
    <property type="match status" value="2"/>
</dbReference>
<comment type="similarity">
    <text evidence="2">Belongs to the peptide transporter carbon starvation (CstA) (TC 2.A.114) family.</text>
</comment>
<evidence type="ECO:0000256" key="4">
    <source>
        <dbReference type="ARBA" id="ARBA00022692"/>
    </source>
</evidence>
<protein>
    <submittedName>
        <fullName evidence="9">Carbon starvation protein</fullName>
    </submittedName>
</protein>
<feature type="transmembrane region" description="Helical" evidence="7">
    <location>
        <begin position="316"/>
        <end position="339"/>
    </location>
</feature>
<feature type="transmembrane region" description="Helical" evidence="7">
    <location>
        <begin position="160"/>
        <end position="179"/>
    </location>
</feature>
<dbReference type="PANTHER" id="PTHR30252:SF0">
    <property type="entry name" value="PEPTIDE TRANSPORTER CSTA"/>
    <property type="match status" value="1"/>
</dbReference>
<feature type="transmembrane region" description="Helical" evidence="7">
    <location>
        <begin position="214"/>
        <end position="235"/>
    </location>
</feature>
<sequence length="534" mass="56766">MNSLLLILIASVVFLVAYVTYGAYLAKKWGIDPSRKTPAHTMNDGVDYMPAKAPVLLGHHFSSIAGAGPIVGPIGAAIFGWVPVFLWILIGSVFFGGVHDMGALFSSVRHDGKSLGEVIGVTIGKNGKKLFAIFAWLTLLLVIAAFTNIVANTFVAVPEAATASVLFIAVAIVFGIFVYRQGVSLAIGSIIGVALLILSIYLGTLFPLQLGKTAWMIILLGYIFVASVTPVWILLQPRDYLNSFLLYAMLIGGFVGVIFMRPAIQLAPVTSFTVGKSTLFPMLFVTVACGAISGFHSLVGSGTTAKQVDNEKDIRLVGYGSMLIEGILATLAIITASYIGADKFKELLGQGGPVNVFSSGIGDFMTSFGLPFATGKSFVALAISAFALTSLDTATRLARFIFQEFFDVSGEGQPSPLTNRYVSTCITVVLGGGLAFKGWKAIWPLFGSANQLLAALALLALGVWLKQSGREHKMATIPMIFMFAVTLVALIQLMFANLGNILLLFFSVALFILAIVLILQAKAAFSKTASISKK</sequence>
<feature type="transmembrane region" description="Helical" evidence="7">
    <location>
        <begin position="477"/>
        <end position="495"/>
    </location>
</feature>
<feature type="transmembrane region" description="Helical" evidence="7">
    <location>
        <begin position="442"/>
        <end position="465"/>
    </location>
</feature>
<evidence type="ECO:0000256" key="7">
    <source>
        <dbReference type="SAM" id="Phobius"/>
    </source>
</evidence>
<feature type="domain" description="CstA N-terminal" evidence="8">
    <location>
        <begin position="347"/>
        <end position="489"/>
    </location>
</feature>
<dbReference type="GO" id="GO:0005886">
    <property type="term" value="C:plasma membrane"/>
    <property type="evidence" value="ECO:0007669"/>
    <property type="project" value="UniProtKB-SubCell"/>
</dbReference>
<evidence type="ECO:0000313" key="9">
    <source>
        <dbReference type="EMBL" id="SHJ83046.1"/>
    </source>
</evidence>
<evidence type="ECO:0000256" key="3">
    <source>
        <dbReference type="ARBA" id="ARBA00022475"/>
    </source>
</evidence>
<evidence type="ECO:0000256" key="2">
    <source>
        <dbReference type="ARBA" id="ARBA00007755"/>
    </source>
</evidence>
<dbReference type="EMBL" id="FRAG01000010">
    <property type="protein sequence ID" value="SHJ83046.1"/>
    <property type="molecule type" value="Genomic_DNA"/>
</dbReference>
<feature type="transmembrane region" description="Helical" evidence="7">
    <location>
        <begin position="186"/>
        <end position="208"/>
    </location>
</feature>
<evidence type="ECO:0000313" key="10">
    <source>
        <dbReference type="Proteomes" id="UP000184465"/>
    </source>
</evidence>
<dbReference type="InterPro" id="IPR051605">
    <property type="entry name" value="CstA"/>
</dbReference>
<feature type="transmembrane region" description="Helical" evidence="7">
    <location>
        <begin position="130"/>
        <end position="154"/>
    </location>
</feature>
<evidence type="ECO:0000256" key="5">
    <source>
        <dbReference type="ARBA" id="ARBA00022989"/>
    </source>
</evidence>
<name>A0A1M6MI19_PARC5</name>
<keyword evidence="5 7" id="KW-1133">Transmembrane helix</keyword>
<evidence type="ECO:0000256" key="6">
    <source>
        <dbReference type="ARBA" id="ARBA00023136"/>
    </source>
</evidence>
<gene>
    <name evidence="9" type="ORF">SAMN02745912_01265</name>
</gene>